<keyword evidence="3" id="KW-1185">Reference proteome</keyword>
<dbReference type="Proteomes" id="UP000198718">
    <property type="component" value="Unassembled WGS sequence"/>
</dbReference>
<protein>
    <submittedName>
        <fullName evidence="2">Uncharacterized protein</fullName>
    </submittedName>
</protein>
<evidence type="ECO:0000256" key="1">
    <source>
        <dbReference type="SAM" id="Phobius"/>
    </source>
</evidence>
<organism evidence="2 3">
    <name type="scientific">Natronincola ferrireducens</name>
    <dbReference type="NCBI Taxonomy" id="393762"/>
    <lineage>
        <taxon>Bacteria</taxon>
        <taxon>Bacillati</taxon>
        <taxon>Bacillota</taxon>
        <taxon>Clostridia</taxon>
        <taxon>Peptostreptococcales</taxon>
        <taxon>Natronincolaceae</taxon>
        <taxon>Natronincola</taxon>
    </lineage>
</organism>
<reference evidence="2 3" key="1">
    <citation type="submission" date="2016-10" db="EMBL/GenBank/DDBJ databases">
        <authorList>
            <person name="de Groot N.N."/>
        </authorList>
    </citation>
    <scope>NUCLEOTIDE SEQUENCE [LARGE SCALE GENOMIC DNA]</scope>
    <source>
        <strain evidence="2 3">DSM 18346</strain>
    </source>
</reference>
<name>A0A1G9GZM5_9FIRM</name>
<keyword evidence="1" id="KW-0812">Transmembrane</keyword>
<evidence type="ECO:0000313" key="2">
    <source>
        <dbReference type="EMBL" id="SDL05733.1"/>
    </source>
</evidence>
<proteinExistence type="predicted"/>
<evidence type="ECO:0000313" key="3">
    <source>
        <dbReference type="Proteomes" id="UP000198718"/>
    </source>
</evidence>
<feature type="transmembrane region" description="Helical" evidence="1">
    <location>
        <begin position="5"/>
        <end position="22"/>
    </location>
</feature>
<dbReference type="EMBL" id="FNFP01000007">
    <property type="protein sequence ID" value="SDL05733.1"/>
    <property type="molecule type" value="Genomic_DNA"/>
</dbReference>
<sequence>MRKKYILIFLGLSISIYLLMIFKSVNYQTSEFKLNIKALLRQEFTLEEMKNSNIYEAYKKITTNTNIEEIDGILNKKSTNFAETIYSWHFPYGYISVFVSKDEEPRILNKMVQFKTPNKIQFDEKQLKFLLECDSLQEIINNFGESAAMVGESYETKGKTTVYSYEWQIKTSYLKEFITAIEKFYDDYINHSLNNNGAEIWAFRHDKNMELRVPLKNGAIAEYNLTFSEKPTIKLRVYHGT</sequence>
<dbReference type="OrthoDB" id="2080278at2"/>
<gene>
    <name evidence="2" type="ORF">SAMN05660472_02529</name>
</gene>
<dbReference type="STRING" id="393762.SAMN05660472_02529"/>
<keyword evidence="1" id="KW-1133">Transmembrane helix</keyword>
<accession>A0A1G9GZM5</accession>
<dbReference type="RefSeq" id="WP_090554099.1">
    <property type="nucleotide sequence ID" value="NZ_FNFP01000007.1"/>
</dbReference>
<dbReference type="AlphaFoldDB" id="A0A1G9GZM5"/>
<keyword evidence="1" id="KW-0472">Membrane</keyword>